<dbReference type="PROSITE" id="PS51419">
    <property type="entry name" value="RAB"/>
    <property type="match status" value="1"/>
</dbReference>
<dbReference type="GO" id="GO:0005525">
    <property type="term" value="F:GTP binding"/>
    <property type="evidence" value="ECO:0007669"/>
    <property type="project" value="UniProtKB-KW"/>
</dbReference>
<dbReference type="Gene3D" id="3.40.50.300">
    <property type="entry name" value="P-loop containing nucleotide triphosphate hydrolases"/>
    <property type="match status" value="1"/>
</dbReference>
<name>V4BB38_LOTGI</name>
<keyword evidence="4" id="KW-1185">Reference proteome</keyword>
<sequence>MKSNSERNVIHAIVLGDDMVGKTCMAHTKLNYKFNEDYIPTIFENFEIKHKVGDEDFTISLFDTAGLQHHRNLRSFVYGRCQVIIMCYSVCDKDSYQNVVDYWMPEVIAETRGLKPIILVGMQADTRGIVFPELEVDQELGHKLAKQIGADNYLECSALTKEGVNSVFNNVVYSALKIRKKGSFLKRIFGR</sequence>
<dbReference type="PRINTS" id="PR00449">
    <property type="entry name" value="RASTRNSFRMNG"/>
</dbReference>
<dbReference type="SUPFAM" id="SSF52540">
    <property type="entry name" value="P-loop containing nucleoside triphosphate hydrolases"/>
    <property type="match status" value="1"/>
</dbReference>
<dbReference type="STRING" id="225164.V4BB38"/>
<dbReference type="PROSITE" id="PS51421">
    <property type="entry name" value="RAS"/>
    <property type="match status" value="1"/>
</dbReference>
<dbReference type="SMART" id="SM00174">
    <property type="entry name" value="RHO"/>
    <property type="match status" value="1"/>
</dbReference>
<protein>
    <submittedName>
        <fullName evidence="3">Uncharacterized protein</fullName>
    </submittedName>
</protein>
<evidence type="ECO:0000256" key="2">
    <source>
        <dbReference type="ARBA" id="ARBA00023134"/>
    </source>
</evidence>
<dbReference type="InterPro" id="IPR027417">
    <property type="entry name" value="P-loop_NTPase"/>
</dbReference>
<dbReference type="GeneID" id="20245725"/>
<dbReference type="PROSITE" id="PS51420">
    <property type="entry name" value="RHO"/>
    <property type="match status" value="1"/>
</dbReference>
<gene>
    <name evidence="3" type="ORF">LOTGIDRAFT_204563</name>
</gene>
<proteinExistence type="predicted"/>
<dbReference type="OMA" id="IKRHTKR"/>
<evidence type="ECO:0000313" key="4">
    <source>
        <dbReference type="Proteomes" id="UP000030746"/>
    </source>
</evidence>
<dbReference type="Proteomes" id="UP000030746">
    <property type="component" value="Unassembled WGS sequence"/>
</dbReference>
<accession>V4BB38</accession>
<dbReference type="HOGENOM" id="CLU_041217_21_3_1"/>
<dbReference type="KEGG" id="lgi:LOTGIDRAFT_204563"/>
<evidence type="ECO:0000256" key="1">
    <source>
        <dbReference type="ARBA" id="ARBA00022741"/>
    </source>
</evidence>
<dbReference type="SMART" id="SM00173">
    <property type="entry name" value="RAS"/>
    <property type="match status" value="1"/>
</dbReference>
<dbReference type="Pfam" id="PF00071">
    <property type="entry name" value="Ras"/>
    <property type="match status" value="1"/>
</dbReference>
<keyword evidence="1" id="KW-0547">Nucleotide-binding</keyword>
<dbReference type="GO" id="GO:0007264">
    <property type="term" value="P:small GTPase-mediated signal transduction"/>
    <property type="evidence" value="ECO:0007669"/>
    <property type="project" value="InterPro"/>
</dbReference>
<dbReference type="SMART" id="SM00175">
    <property type="entry name" value="RAB"/>
    <property type="match status" value="1"/>
</dbReference>
<dbReference type="EMBL" id="KB203149">
    <property type="protein sequence ID" value="ESO86199.1"/>
    <property type="molecule type" value="Genomic_DNA"/>
</dbReference>
<dbReference type="RefSeq" id="XP_009063157.1">
    <property type="nucleotide sequence ID" value="XM_009064909.1"/>
</dbReference>
<reference evidence="3 4" key="1">
    <citation type="journal article" date="2013" name="Nature">
        <title>Insights into bilaterian evolution from three spiralian genomes.</title>
        <authorList>
            <person name="Simakov O."/>
            <person name="Marletaz F."/>
            <person name="Cho S.J."/>
            <person name="Edsinger-Gonzales E."/>
            <person name="Havlak P."/>
            <person name="Hellsten U."/>
            <person name="Kuo D.H."/>
            <person name="Larsson T."/>
            <person name="Lv J."/>
            <person name="Arendt D."/>
            <person name="Savage R."/>
            <person name="Osoegawa K."/>
            <person name="de Jong P."/>
            <person name="Grimwood J."/>
            <person name="Chapman J.A."/>
            <person name="Shapiro H."/>
            <person name="Aerts A."/>
            <person name="Otillar R.P."/>
            <person name="Terry A.Y."/>
            <person name="Boore J.L."/>
            <person name="Grigoriev I.V."/>
            <person name="Lindberg D.R."/>
            <person name="Seaver E.C."/>
            <person name="Weisblat D.A."/>
            <person name="Putnam N.H."/>
            <person name="Rokhsar D.S."/>
        </authorList>
    </citation>
    <scope>NUCLEOTIDE SEQUENCE [LARGE SCALE GENOMIC DNA]</scope>
</reference>
<dbReference type="GO" id="GO:0003924">
    <property type="term" value="F:GTPase activity"/>
    <property type="evidence" value="ECO:0007669"/>
    <property type="project" value="InterPro"/>
</dbReference>
<dbReference type="NCBIfam" id="TIGR00231">
    <property type="entry name" value="small_GTP"/>
    <property type="match status" value="1"/>
</dbReference>
<dbReference type="InterPro" id="IPR003578">
    <property type="entry name" value="Small_GTPase_Rho"/>
</dbReference>
<dbReference type="InterPro" id="IPR005225">
    <property type="entry name" value="Small_GTP-bd"/>
</dbReference>
<dbReference type="AlphaFoldDB" id="V4BB38"/>
<dbReference type="PANTHER" id="PTHR24072">
    <property type="entry name" value="RHO FAMILY GTPASE"/>
    <property type="match status" value="1"/>
</dbReference>
<dbReference type="CDD" id="cd00157">
    <property type="entry name" value="Rho"/>
    <property type="match status" value="1"/>
</dbReference>
<dbReference type="InterPro" id="IPR001806">
    <property type="entry name" value="Small_GTPase"/>
</dbReference>
<organism evidence="3 4">
    <name type="scientific">Lottia gigantea</name>
    <name type="common">Giant owl limpet</name>
    <dbReference type="NCBI Taxonomy" id="225164"/>
    <lineage>
        <taxon>Eukaryota</taxon>
        <taxon>Metazoa</taxon>
        <taxon>Spiralia</taxon>
        <taxon>Lophotrochozoa</taxon>
        <taxon>Mollusca</taxon>
        <taxon>Gastropoda</taxon>
        <taxon>Patellogastropoda</taxon>
        <taxon>Lottioidea</taxon>
        <taxon>Lottiidae</taxon>
        <taxon>Lottia</taxon>
    </lineage>
</organism>
<dbReference type="OrthoDB" id="25896at2759"/>
<dbReference type="CTD" id="20245725"/>
<evidence type="ECO:0000313" key="3">
    <source>
        <dbReference type="EMBL" id="ESO86199.1"/>
    </source>
</evidence>
<keyword evidence="2" id="KW-0342">GTP-binding</keyword>